<protein>
    <submittedName>
        <fullName evidence="2">Histidine phosphatase family protein</fullName>
    </submittedName>
</protein>
<sequence length="189" mass="22187">MVRHAESIYIHGEERSRGLTEKGLEYARCVANVFADIKVDAVVSSPYKRAVQTVQYIADQKGLPIKEYENLRERLIKGPLYEEKWEVIVQAIKKSFDDKDYSLHGGESTKQTQERSIPVLELLLEQYAGKHVIMGTHGNIMTIMMNYYDSNYGFHFWKQTTMPDIYHLIFRDMKLIKVERMWNTPIHQE</sequence>
<keyword evidence="3" id="KW-1185">Reference proteome</keyword>
<gene>
    <name evidence="2" type="ORF">H9647_21915</name>
</gene>
<dbReference type="CDD" id="cd07067">
    <property type="entry name" value="HP_PGM_like"/>
    <property type="match status" value="1"/>
</dbReference>
<proteinExistence type="predicted"/>
<dbReference type="PANTHER" id="PTHR46517">
    <property type="entry name" value="FRUCTOSE-2,6-BISPHOSPHATASE TIGAR"/>
    <property type="match status" value="1"/>
</dbReference>
<dbReference type="Proteomes" id="UP000608071">
    <property type="component" value="Unassembled WGS sequence"/>
</dbReference>
<dbReference type="InterPro" id="IPR029033">
    <property type="entry name" value="His_PPase_superfam"/>
</dbReference>
<evidence type="ECO:0000313" key="3">
    <source>
        <dbReference type="Proteomes" id="UP000608071"/>
    </source>
</evidence>
<dbReference type="SUPFAM" id="SSF53254">
    <property type="entry name" value="Phosphoglycerate mutase-like"/>
    <property type="match status" value="1"/>
</dbReference>
<evidence type="ECO:0000313" key="2">
    <source>
        <dbReference type="EMBL" id="MBD7970725.1"/>
    </source>
</evidence>
<accession>A0ABR8T556</accession>
<dbReference type="InterPro" id="IPR013078">
    <property type="entry name" value="His_Pase_superF_clade-1"/>
</dbReference>
<dbReference type="EMBL" id="JACSQL010000015">
    <property type="protein sequence ID" value="MBD7970725.1"/>
    <property type="molecule type" value="Genomic_DNA"/>
</dbReference>
<dbReference type="Gene3D" id="3.40.50.1240">
    <property type="entry name" value="Phosphoglycerate mutase-like"/>
    <property type="match status" value="1"/>
</dbReference>
<name>A0ABR8T556_9BACL</name>
<dbReference type="InterPro" id="IPR051695">
    <property type="entry name" value="Phosphoglycerate_Mutase"/>
</dbReference>
<organism evidence="2 3">
    <name type="scientific">Paenibacillus gallinarum</name>
    <dbReference type="NCBI Taxonomy" id="2762232"/>
    <lineage>
        <taxon>Bacteria</taxon>
        <taxon>Bacillati</taxon>
        <taxon>Bacillota</taxon>
        <taxon>Bacilli</taxon>
        <taxon>Bacillales</taxon>
        <taxon>Paenibacillaceae</taxon>
        <taxon>Paenibacillus</taxon>
    </lineage>
</organism>
<keyword evidence="1" id="KW-0378">Hydrolase</keyword>
<comment type="caution">
    <text evidence="2">The sequence shown here is derived from an EMBL/GenBank/DDBJ whole genome shotgun (WGS) entry which is preliminary data.</text>
</comment>
<dbReference type="Pfam" id="PF00300">
    <property type="entry name" value="His_Phos_1"/>
    <property type="match status" value="1"/>
</dbReference>
<evidence type="ECO:0000256" key="1">
    <source>
        <dbReference type="ARBA" id="ARBA00022801"/>
    </source>
</evidence>
<reference evidence="2 3" key="1">
    <citation type="submission" date="2020-08" db="EMBL/GenBank/DDBJ databases">
        <title>A Genomic Blueprint of the Chicken Gut Microbiome.</title>
        <authorList>
            <person name="Gilroy R."/>
            <person name="Ravi A."/>
            <person name="Getino M."/>
            <person name="Pursley I."/>
            <person name="Horton D.L."/>
            <person name="Alikhan N.-F."/>
            <person name="Baker D."/>
            <person name="Gharbi K."/>
            <person name="Hall N."/>
            <person name="Watson M."/>
            <person name="Adriaenssens E.M."/>
            <person name="Foster-Nyarko E."/>
            <person name="Jarju S."/>
            <person name="Secka A."/>
            <person name="Antonio M."/>
            <person name="Oren A."/>
            <person name="Chaudhuri R."/>
            <person name="La Ragione R.M."/>
            <person name="Hildebrand F."/>
            <person name="Pallen M.J."/>
        </authorList>
    </citation>
    <scope>NUCLEOTIDE SEQUENCE [LARGE SCALE GENOMIC DNA]</scope>
    <source>
        <strain evidence="2 3">Sa2BVA9</strain>
    </source>
</reference>
<dbReference type="PANTHER" id="PTHR46517:SF1">
    <property type="entry name" value="FRUCTOSE-2,6-BISPHOSPHATASE TIGAR"/>
    <property type="match status" value="1"/>
</dbReference>